<organism evidence="1 2">
    <name type="scientific">Chiloscyllium punctatum</name>
    <name type="common">Brownbanded bambooshark</name>
    <name type="synonym">Hemiscyllium punctatum</name>
    <dbReference type="NCBI Taxonomy" id="137246"/>
    <lineage>
        <taxon>Eukaryota</taxon>
        <taxon>Metazoa</taxon>
        <taxon>Chordata</taxon>
        <taxon>Craniata</taxon>
        <taxon>Vertebrata</taxon>
        <taxon>Chondrichthyes</taxon>
        <taxon>Elasmobranchii</taxon>
        <taxon>Galeomorphii</taxon>
        <taxon>Galeoidea</taxon>
        <taxon>Orectolobiformes</taxon>
        <taxon>Hemiscylliidae</taxon>
        <taxon>Chiloscyllium</taxon>
    </lineage>
</organism>
<comment type="caution">
    <text evidence="1">The sequence shown here is derived from an EMBL/GenBank/DDBJ whole genome shotgun (WGS) entry which is preliminary data.</text>
</comment>
<gene>
    <name evidence="1" type="ORF">chiPu_0030071</name>
</gene>
<evidence type="ECO:0000313" key="1">
    <source>
        <dbReference type="EMBL" id="GCC45859.1"/>
    </source>
</evidence>
<name>A0A401TT90_CHIPU</name>
<reference evidence="1 2" key="1">
    <citation type="journal article" date="2018" name="Nat. Ecol. Evol.">
        <title>Shark genomes provide insights into elasmobranch evolution and the origin of vertebrates.</title>
        <authorList>
            <person name="Hara Y"/>
            <person name="Yamaguchi K"/>
            <person name="Onimaru K"/>
            <person name="Kadota M"/>
            <person name="Koyanagi M"/>
            <person name="Keeley SD"/>
            <person name="Tatsumi K"/>
            <person name="Tanaka K"/>
            <person name="Motone F"/>
            <person name="Kageyama Y"/>
            <person name="Nozu R"/>
            <person name="Adachi N"/>
            <person name="Nishimura O"/>
            <person name="Nakagawa R"/>
            <person name="Tanegashima C"/>
            <person name="Kiyatake I"/>
            <person name="Matsumoto R"/>
            <person name="Murakumo K"/>
            <person name="Nishida K"/>
            <person name="Terakita A"/>
            <person name="Kuratani S"/>
            <person name="Sato K"/>
            <person name="Hyodo S Kuraku.S."/>
        </authorList>
    </citation>
    <scope>NUCLEOTIDE SEQUENCE [LARGE SCALE GENOMIC DNA]</scope>
</reference>
<accession>A0A401TT90</accession>
<keyword evidence="2" id="KW-1185">Reference proteome</keyword>
<feature type="non-terminal residue" evidence="1">
    <location>
        <position position="43"/>
    </location>
</feature>
<dbReference type="Proteomes" id="UP000287033">
    <property type="component" value="Unassembled WGS sequence"/>
</dbReference>
<proteinExistence type="predicted"/>
<sequence>MAVPLASEPIGRGFQPMAAAVTVLSGDGGEGVKMGGVKLEIFR</sequence>
<dbReference type="EMBL" id="BEZZ01173905">
    <property type="protein sequence ID" value="GCC45859.1"/>
    <property type="molecule type" value="Genomic_DNA"/>
</dbReference>
<protein>
    <submittedName>
        <fullName evidence="1">Uncharacterized protein</fullName>
    </submittedName>
</protein>
<dbReference type="AlphaFoldDB" id="A0A401TT90"/>
<evidence type="ECO:0000313" key="2">
    <source>
        <dbReference type="Proteomes" id="UP000287033"/>
    </source>
</evidence>